<evidence type="ECO:0000256" key="2">
    <source>
        <dbReference type="ARBA" id="ARBA00006983"/>
    </source>
</evidence>
<feature type="transmembrane region" description="Helical" evidence="8">
    <location>
        <begin position="414"/>
        <end position="440"/>
    </location>
</feature>
<comment type="similarity">
    <text evidence="2">Belongs to the amino acid-polyamine-organocation (APC) superfamily. YAT (TC 2.A.3.10) family.</text>
</comment>
<evidence type="ECO:0000313" key="11">
    <source>
        <dbReference type="Proteomes" id="UP000000707"/>
    </source>
</evidence>
<evidence type="ECO:0000256" key="4">
    <source>
        <dbReference type="ARBA" id="ARBA00022692"/>
    </source>
</evidence>
<dbReference type="Pfam" id="PF00324">
    <property type="entry name" value="AA_permease"/>
    <property type="match status" value="1"/>
</dbReference>
<feature type="domain" description="Amino acid permease/ SLC12A" evidence="9">
    <location>
        <begin position="68"/>
        <end position="522"/>
    </location>
</feature>
<feature type="transmembrane region" description="Helical" evidence="8">
    <location>
        <begin position="155"/>
        <end position="174"/>
    </location>
</feature>
<keyword evidence="3" id="KW-0813">Transport</keyword>
<dbReference type="InterPro" id="IPR050524">
    <property type="entry name" value="APC_YAT"/>
</dbReference>
<evidence type="ECO:0000313" key="10">
    <source>
        <dbReference type="EMBL" id="EGV61530.1"/>
    </source>
</evidence>
<dbReference type="Proteomes" id="UP000000707">
    <property type="component" value="Unassembled WGS sequence"/>
</dbReference>
<evidence type="ECO:0000259" key="9">
    <source>
        <dbReference type="Pfam" id="PF00324"/>
    </source>
</evidence>
<dbReference type="KEGG" id="cten:18247665"/>
<dbReference type="PIRSF" id="PIRSF006060">
    <property type="entry name" value="AA_transporter"/>
    <property type="match status" value="1"/>
</dbReference>
<dbReference type="OrthoDB" id="3900342at2759"/>
<dbReference type="PANTHER" id="PTHR43341">
    <property type="entry name" value="AMINO ACID PERMEASE"/>
    <property type="match status" value="1"/>
</dbReference>
<keyword evidence="7 8" id="KW-0472">Membrane</keyword>
<evidence type="ECO:0000256" key="3">
    <source>
        <dbReference type="ARBA" id="ARBA00022448"/>
    </source>
</evidence>
<dbReference type="GO" id="GO:0005886">
    <property type="term" value="C:plasma membrane"/>
    <property type="evidence" value="ECO:0007669"/>
    <property type="project" value="UniProtKB-SubCell"/>
</dbReference>
<keyword evidence="11" id="KW-1185">Reference proteome</keyword>
<dbReference type="EMBL" id="GL996527">
    <property type="protein sequence ID" value="EGV61530.1"/>
    <property type="molecule type" value="Genomic_DNA"/>
</dbReference>
<evidence type="ECO:0000256" key="7">
    <source>
        <dbReference type="ARBA" id="ARBA00023136"/>
    </source>
</evidence>
<dbReference type="PANTHER" id="PTHR43341:SF17">
    <property type="entry name" value="GENERAL AMINO ACID PERMEASE AGP1-RELATED"/>
    <property type="match status" value="1"/>
</dbReference>
<keyword evidence="4 8" id="KW-0812">Transmembrane</keyword>
<accession>G3BBA4</accession>
<reference evidence="10 11" key="1">
    <citation type="journal article" date="2011" name="Proc. Natl. Acad. Sci. U.S.A.">
        <title>Comparative genomics of xylose-fermenting fungi for enhanced biofuel production.</title>
        <authorList>
            <person name="Wohlbach D.J."/>
            <person name="Kuo A."/>
            <person name="Sato T.K."/>
            <person name="Potts K.M."/>
            <person name="Salamov A.A."/>
            <person name="LaButti K.M."/>
            <person name="Sun H."/>
            <person name="Clum A."/>
            <person name="Pangilinan J.L."/>
            <person name="Lindquist E.A."/>
            <person name="Lucas S."/>
            <person name="Lapidus A."/>
            <person name="Jin M."/>
            <person name="Gunawan C."/>
            <person name="Balan V."/>
            <person name="Dale B.E."/>
            <person name="Jeffries T.W."/>
            <person name="Zinkel R."/>
            <person name="Barry K.W."/>
            <person name="Grigoriev I.V."/>
            <person name="Gasch A.P."/>
        </authorList>
    </citation>
    <scope>NUCLEOTIDE SEQUENCE [LARGE SCALE GENOMIC DNA]</scope>
    <source>
        <strain evidence="11">ATCC 10573 / BCRC 21748 / CBS 615 / JCM 9827 / NBRC 10315 / NRRL Y-1498 / VKM Y-70</strain>
    </source>
</reference>
<evidence type="ECO:0000256" key="6">
    <source>
        <dbReference type="ARBA" id="ARBA00022989"/>
    </source>
</evidence>
<evidence type="ECO:0000256" key="1">
    <source>
        <dbReference type="ARBA" id="ARBA00004651"/>
    </source>
</evidence>
<dbReference type="eggNOG" id="KOG1286">
    <property type="taxonomic scope" value="Eukaryota"/>
</dbReference>
<keyword evidence="5" id="KW-0029">Amino-acid transport</keyword>
<protein>
    <submittedName>
        <fullName evidence="10">General amino acid permease AGP1</fullName>
    </submittedName>
</protein>
<evidence type="ECO:0000256" key="8">
    <source>
        <dbReference type="SAM" id="Phobius"/>
    </source>
</evidence>
<feature type="transmembrane region" description="Helical" evidence="8">
    <location>
        <begin position="180"/>
        <end position="200"/>
    </location>
</feature>
<name>G3BBA4_CANTC</name>
<comment type="subcellular location">
    <subcellularLocation>
        <location evidence="1">Cell membrane</location>
        <topology evidence="1">Multi-pass membrane protein</topology>
    </subcellularLocation>
</comment>
<feature type="transmembrane region" description="Helical" evidence="8">
    <location>
        <begin position="461"/>
        <end position="485"/>
    </location>
</feature>
<dbReference type="FunFam" id="1.20.1740.10:FF:000017">
    <property type="entry name" value="Amino acid permease"/>
    <property type="match status" value="1"/>
</dbReference>
<organism evidence="11">
    <name type="scientific">Candida tenuis (strain ATCC 10573 / BCRC 21748 / CBS 615 / JCM 9827 / NBRC 10315 / NRRL Y-1498 / VKM Y-70)</name>
    <name type="common">Yeast</name>
    <name type="synonym">Yamadazyma tenuis</name>
    <dbReference type="NCBI Taxonomy" id="590646"/>
    <lineage>
        <taxon>Eukaryota</taxon>
        <taxon>Fungi</taxon>
        <taxon>Dikarya</taxon>
        <taxon>Ascomycota</taxon>
        <taxon>Saccharomycotina</taxon>
        <taxon>Pichiomycetes</taxon>
        <taxon>Debaryomycetaceae</taxon>
        <taxon>Yamadazyma</taxon>
    </lineage>
</organism>
<sequence length="572" mass="63167">MEPTQTKENKTGPTYLSSNDDTLAVSFDSKTGHSSADSSMSRWQSFKYSFQRAEPGDVPPPKPISKRHLNLMALSTGLGTGLLVASGEKLRNAGPLFLLVAYAIVGYLMLIPTIYSAGELSVAYSNLQGGFQSYYSKFIDDSAAFALGWNYMIQWMSVVSLELVTASMTVKYWTDINSDVFVAIFLTVVILINLAGAKGYAEAEFIMNSTKLVMLTGFIIFGLVVDLGGTSHGFVGGKYWRHPGAYTNFKGLCSVFVASAFSLGGTEFISLSIADQANPRKAMSSACRLVFFRITVFFLGSLVFVGLLVPYTSDQLMGSGGAQTNASPFVIAAQTYTHVLSHVINSVILVSVTSVATSAMYSSPRLLLSLAKQGLAPKYFDYVDKAGRPFRGWVVTVIASFFSFIATYSDQDAVFTWLLSISALSFVFVWPAICVCQIRFRKALKLQGISLSSLGYVSPTGVIGSYSSIVINALILVAQFWVALFPIGGDGKPDVNAFFQNYLGVVFMVVFYFGHKIWTWNWQFLIPLDQIDINADRTIYDEEIMELERNEEKERFRHSPWYKKAVMWMFSL</sequence>
<dbReference type="GO" id="GO:0015171">
    <property type="term" value="F:amino acid transmembrane transporter activity"/>
    <property type="evidence" value="ECO:0007669"/>
    <property type="project" value="TreeGrafter"/>
</dbReference>
<gene>
    <name evidence="10" type="ORF">CANTEDRAFT_114999</name>
</gene>
<feature type="transmembrane region" description="Helical" evidence="8">
    <location>
        <begin position="286"/>
        <end position="309"/>
    </location>
</feature>
<dbReference type="HOGENOM" id="CLU_007946_12_0_1"/>
<feature type="transmembrane region" description="Helical" evidence="8">
    <location>
        <begin position="212"/>
        <end position="235"/>
    </location>
</feature>
<dbReference type="Gene3D" id="1.20.1740.10">
    <property type="entry name" value="Amino acid/polyamine transporter I"/>
    <property type="match status" value="1"/>
</dbReference>
<feature type="transmembrane region" description="Helical" evidence="8">
    <location>
        <begin position="347"/>
        <end position="368"/>
    </location>
</feature>
<feature type="transmembrane region" description="Helical" evidence="8">
    <location>
        <begin position="93"/>
        <end position="115"/>
    </location>
</feature>
<dbReference type="AlphaFoldDB" id="G3BBA4"/>
<feature type="transmembrane region" description="Helical" evidence="8">
    <location>
        <begin position="497"/>
        <end position="514"/>
    </location>
</feature>
<feature type="transmembrane region" description="Helical" evidence="8">
    <location>
        <begin position="389"/>
        <end position="408"/>
    </location>
</feature>
<proteinExistence type="inferred from homology"/>
<dbReference type="STRING" id="590646.G3BBA4"/>
<keyword evidence="6 8" id="KW-1133">Transmembrane helix</keyword>
<evidence type="ECO:0000256" key="5">
    <source>
        <dbReference type="ARBA" id="ARBA00022970"/>
    </source>
</evidence>
<dbReference type="GeneID" id="18247665"/>
<dbReference type="InterPro" id="IPR004841">
    <property type="entry name" value="AA-permease/SLC12A_dom"/>
</dbReference>